<accession>A0A1G9E9Z3</accession>
<feature type="transmembrane region" description="Helical" evidence="1">
    <location>
        <begin position="12"/>
        <end position="32"/>
    </location>
</feature>
<evidence type="ECO:0000313" key="3">
    <source>
        <dbReference type="Proteomes" id="UP000199213"/>
    </source>
</evidence>
<proteinExistence type="predicted"/>
<evidence type="ECO:0000256" key="1">
    <source>
        <dbReference type="SAM" id="Phobius"/>
    </source>
</evidence>
<protein>
    <submittedName>
        <fullName evidence="2">Uncharacterized protein</fullName>
    </submittedName>
</protein>
<dbReference type="Proteomes" id="UP000199213">
    <property type="component" value="Unassembled WGS sequence"/>
</dbReference>
<keyword evidence="1" id="KW-0472">Membrane</keyword>
<keyword evidence="3" id="KW-1185">Reference proteome</keyword>
<keyword evidence="1" id="KW-0812">Transmembrane</keyword>
<feature type="transmembrane region" description="Helical" evidence="1">
    <location>
        <begin position="38"/>
        <end position="55"/>
    </location>
</feature>
<organism evidence="2 3">
    <name type="scientific">Actinopolyspora mzabensis</name>
    <dbReference type="NCBI Taxonomy" id="995066"/>
    <lineage>
        <taxon>Bacteria</taxon>
        <taxon>Bacillati</taxon>
        <taxon>Actinomycetota</taxon>
        <taxon>Actinomycetes</taxon>
        <taxon>Actinopolysporales</taxon>
        <taxon>Actinopolysporaceae</taxon>
        <taxon>Actinopolyspora</taxon>
    </lineage>
</organism>
<sequence length="61" mass="6351">MILFHLTGRSLLGLLAATLTVLLVLALLWALAGPAWSIGIGLVLVLLIRGVLALFSPGDSE</sequence>
<dbReference type="AlphaFoldDB" id="A0A1G9E9Z3"/>
<dbReference type="RefSeq" id="WP_092630924.1">
    <property type="nucleotide sequence ID" value="NZ_FNFM01000011.1"/>
</dbReference>
<evidence type="ECO:0000313" key="2">
    <source>
        <dbReference type="EMBL" id="SDK72898.1"/>
    </source>
</evidence>
<reference evidence="3" key="1">
    <citation type="submission" date="2016-10" db="EMBL/GenBank/DDBJ databases">
        <authorList>
            <person name="Varghese N."/>
            <person name="Submissions S."/>
        </authorList>
    </citation>
    <scope>NUCLEOTIDE SEQUENCE [LARGE SCALE GENOMIC DNA]</scope>
    <source>
        <strain evidence="3">DSM 45460</strain>
    </source>
</reference>
<dbReference type="EMBL" id="FNFM01000011">
    <property type="protein sequence ID" value="SDK72898.1"/>
    <property type="molecule type" value="Genomic_DNA"/>
</dbReference>
<name>A0A1G9E9Z3_ACTMZ</name>
<keyword evidence="1" id="KW-1133">Transmembrane helix</keyword>
<gene>
    <name evidence="2" type="ORF">SAMN04487820_111211</name>
</gene>